<evidence type="ECO:0000313" key="9">
    <source>
        <dbReference type="EMBL" id="SPJ25407.1"/>
    </source>
</evidence>
<evidence type="ECO:0000256" key="1">
    <source>
        <dbReference type="ARBA" id="ARBA00010617"/>
    </source>
</evidence>
<keyword evidence="2 8" id="KW-0349">Heme</keyword>
<keyword evidence="5 8" id="KW-0408">Iron</keyword>
<dbReference type="AlphaFoldDB" id="A0A2R8BZ11"/>
<proteinExistence type="inferred from homology"/>
<evidence type="ECO:0000256" key="6">
    <source>
        <dbReference type="ARBA" id="ARBA00023033"/>
    </source>
</evidence>
<dbReference type="InterPro" id="IPR001128">
    <property type="entry name" value="Cyt_P450"/>
</dbReference>
<dbReference type="Pfam" id="PF00067">
    <property type="entry name" value="p450"/>
    <property type="match status" value="1"/>
</dbReference>
<protein>
    <submittedName>
        <fullName evidence="9">Cytochrome P450 107B1</fullName>
        <ecNumber evidence="9">1.14.-.-</ecNumber>
    </submittedName>
</protein>
<keyword evidence="3 8" id="KW-0479">Metal-binding</keyword>
<dbReference type="EC" id="1.14.-.-" evidence="9"/>
<dbReference type="InterPro" id="IPR002397">
    <property type="entry name" value="Cyt_P450_B"/>
</dbReference>
<dbReference type="GO" id="GO:0016705">
    <property type="term" value="F:oxidoreductase activity, acting on paired donors, with incorporation or reduction of molecular oxygen"/>
    <property type="evidence" value="ECO:0007669"/>
    <property type="project" value="InterPro"/>
</dbReference>
<dbReference type="GO" id="GO:0020037">
    <property type="term" value="F:heme binding"/>
    <property type="evidence" value="ECO:0007669"/>
    <property type="project" value="InterPro"/>
</dbReference>
<dbReference type="Proteomes" id="UP000244912">
    <property type="component" value="Unassembled WGS sequence"/>
</dbReference>
<reference evidence="9 10" key="1">
    <citation type="submission" date="2018-03" db="EMBL/GenBank/DDBJ databases">
        <authorList>
            <person name="Keele B.F."/>
        </authorList>
    </citation>
    <scope>NUCLEOTIDE SEQUENCE [LARGE SCALE GENOMIC DNA]</scope>
    <source>
        <strain evidence="9 10">CECT 8504</strain>
    </source>
</reference>
<sequence>MDHQTKDQAEISLLDPMTQSDPFDAYDVIREMPGIYRMPETGFFIVTRYTDLRAVLTDPKTYSNEVDRASLQGPENAAFLHDYLQQHGWPHIATLQRTDAPAHTRYRKLVDRVFTVKTVRDLTPHIQSVANRLIDTFADNGSCEFIEDFAVQLPGVILAEQMGLNADEVSTFRKWANALLAPASYVMSRDELRANADIELEAQHFLRDVFEDRRKAPRDDLISKLVHSHQEGEDPLTMGELQSIMAQLIAGGFESTTTTIGHALRQLILNPDQMNALRADESLIRGFVDEVIRYESPTQGLRRRTTRDVELAGTLIPKDSVVIVRYGAANRDAEKFECPHAFDMQRKNAGQHLAFGAGPHFCIGAILAKAEISEGILAVLNRLEDIQLAHPLEEPIHHPNFLTLPLKTLPITFSKRTG</sequence>
<dbReference type="GO" id="GO:0004497">
    <property type="term" value="F:monooxygenase activity"/>
    <property type="evidence" value="ECO:0007669"/>
    <property type="project" value="UniProtKB-KW"/>
</dbReference>
<dbReference type="Gene3D" id="1.10.630.10">
    <property type="entry name" value="Cytochrome P450"/>
    <property type="match status" value="1"/>
</dbReference>
<comment type="similarity">
    <text evidence="1 8">Belongs to the cytochrome P450 family.</text>
</comment>
<dbReference type="PANTHER" id="PTHR46696:SF6">
    <property type="entry name" value="P450, PUTATIVE (EUROFUNG)-RELATED"/>
    <property type="match status" value="1"/>
</dbReference>
<evidence type="ECO:0000256" key="5">
    <source>
        <dbReference type="ARBA" id="ARBA00023004"/>
    </source>
</evidence>
<dbReference type="PROSITE" id="PS00086">
    <property type="entry name" value="CYTOCHROME_P450"/>
    <property type="match status" value="1"/>
</dbReference>
<keyword evidence="6 8" id="KW-0503">Monooxygenase</keyword>
<dbReference type="FunFam" id="1.10.630.10:FF:000018">
    <property type="entry name" value="Cytochrome P450 monooxygenase"/>
    <property type="match status" value="1"/>
</dbReference>
<organism evidence="9 10">
    <name type="scientific">Palleronia abyssalis</name>
    <dbReference type="NCBI Taxonomy" id="1501240"/>
    <lineage>
        <taxon>Bacteria</taxon>
        <taxon>Pseudomonadati</taxon>
        <taxon>Pseudomonadota</taxon>
        <taxon>Alphaproteobacteria</taxon>
        <taxon>Rhodobacterales</taxon>
        <taxon>Roseobacteraceae</taxon>
        <taxon>Palleronia</taxon>
    </lineage>
</organism>
<evidence type="ECO:0000256" key="7">
    <source>
        <dbReference type="ARBA" id="ARBA00043906"/>
    </source>
</evidence>
<dbReference type="GO" id="GO:0005506">
    <property type="term" value="F:iron ion binding"/>
    <property type="evidence" value="ECO:0007669"/>
    <property type="project" value="InterPro"/>
</dbReference>
<evidence type="ECO:0000256" key="2">
    <source>
        <dbReference type="ARBA" id="ARBA00022617"/>
    </source>
</evidence>
<name>A0A2R8BZ11_9RHOB</name>
<evidence type="ECO:0000256" key="4">
    <source>
        <dbReference type="ARBA" id="ARBA00023002"/>
    </source>
</evidence>
<dbReference type="PRINTS" id="PR00385">
    <property type="entry name" value="P450"/>
</dbReference>
<dbReference type="SUPFAM" id="SSF48264">
    <property type="entry name" value="Cytochrome P450"/>
    <property type="match status" value="1"/>
</dbReference>
<comment type="function">
    <text evidence="7">Cytochromes P450 are a group of heme-thiolate monooxygenases. They oxidize a variety of structurally unrelated compounds, including steroids, fatty acids, and xenobiotics.</text>
</comment>
<keyword evidence="10" id="KW-1185">Reference proteome</keyword>
<evidence type="ECO:0000256" key="3">
    <source>
        <dbReference type="ARBA" id="ARBA00022723"/>
    </source>
</evidence>
<gene>
    <name evidence="9" type="ORF">PAA8504_03258</name>
</gene>
<dbReference type="OrthoDB" id="9801155at2"/>
<dbReference type="PANTHER" id="PTHR46696">
    <property type="entry name" value="P450, PUTATIVE (EUROFUNG)-RELATED"/>
    <property type="match status" value="1"/>
</dbReference>
<accession>A0A2R8BZ11</accession>
<dbReference type="RefSeq" id="WP_108895216.1">
    <property type="nucleotide sequence ID" value="NZ_ONZF01000009.1"/>
</dbReference>
<dbReference type="InterPro" id="IPR036396">
    <property type="entry name" value="Cyt_P450_sf"/>
</dbReference>
<dbReference type="EMBL" id="ONZF01000009">
    <property type="protein sequence ID" value="SPJ25407.1"/>
    <property type="molecule type" value="Genomic_DNA"/>
</dbReference>
<keyword evidence="4 8" id="KW-0560">Oxidoreductase</keyword>
<dbReference type="PRINTS" id="PR00359">
    <property type="entry name" value="BP450"/>
</dbReference>
<dbReference type="InterPro" id="IPR017972">
    <property type="entry name" value="Cyt_P450_CS"/>
</dbReference>
<evidence type="ECO:0000313" key="10">
    <source>
        <dbReference type="Proteomes" id="UP000244912"/>
    </source>
</evidence>
<evidence type="ECO:0000256" key="8">
    <source>
        <dbReference type="RuleBase" id="RU000461"/>
    </source>
</evidence>